<dbReference type="AlphaFoldDB" id="A0A7H9KEF5"/>
<evidence type="ECO:0000313" key="2">
    <source>
        <dbReference type="Proteomes" id="UP000512115"/>
    </source>
</evidence>
<dbReference type="EMBL" id="CP056159">
    <property type="protein sequence ID" value="QLV03726.1"/>
    <property type="molecule type" value="Genomic_DNA"/>
</dbReference>
<accession>A0A7H9KEF5</accession>
<dbReference type="Proteomes" id="UP000512115">
    <property type="component" value="Chromosome"/>
</dbReference>
<evidence type="ECO:0000313" key="1">
    <source>
        <dbReference type="EMBL" id="QLV03726.1"/>
    </source>
</evidence>
<name>A0A7H9KEF5_9ESCH</name>
<organism evidence="1 2">
    <name type="scientific">Escherichia marmotae</name>
    <dbReference type="NCBI Taxonomy" id="1499973"/>
    <lineage>
        <taxon>Bacteria</taxon>
        <taxon>Pseudomonadati</taxon>
        <taxon>Pseudomonadota</taxon>
        <taxon>Gammaproteobacteria</taxon>
        <taxon>Enterobacterales</taxon>
        <taxon>Enterobacteriaceae</taxon>
        <taxon>Escherichia</taxon>
    </lineage>
</organism>
<gene>
    <name evidence="1" type="ORF">HV284_23045</name>
</gene>
<reference evidence="1 2" key="1">
    <citation type="submission" date="2020-06" db="EMBL/GenBank/DDBJ databases">
        <title>REHAB project genomes.</title>
        <authorList>
            <person name="Shaw L.P."/>
        </authorList>
    </citation>
    <scope>NUCLEOTIDE SEQUENCE [LARGE SCALE GENOMIC DNA]</scope>
    <source>
        <strain evidence="1 2">RHBSTW-00814</strain>
    </source>
</reference>
<proteinExistence type="predicted"/>
<sequence length="148" mass="16689">MQWKCLPAKCSHLRGRLPEIKTTDGEVIMGQEEKYELKKLIEEDAIEEIAALTTAIKNIRYALNTLISSCDKNSREFLILGAALGIVDAATLHLITHDDILIEPYETLLLVRQKMADAAANGDLQLYIDLRKVLRRMVRTEGDIPLTK</sequence>
<protein>
    <submittedName>
        <fullName evidence="1">Antitermination N domain protein</fullName>
    </submittedName>
</protein>